<dbReference type="InterPro" id="IPR000504">
    <property type="entry name" value="RRM_dom"/>
</dbReference>
<protein>
    <recommendedName>
        <fullName evidence="4">RRM domain-containing protein</fullName>
    </recommendedName>
</protein>
<feature type="region of interest" description="Disordered" evidence="3">
    <location>
        <begin position="158"/>
        <end position="187"/>
    </location>
</feature>
<sequence length="206" mass="22845">MAEIGEFDGDDLEGLSAEEMQKQIEDLEAAIANAEDETAKSEAIQQQEPDMETMNRELERIDQEIERLAHEAEEDVGNVDGKSVYVGNVDYGSSAEELQRHFSSCGPIERATIQVNKLSGTPMGYAYVQFKSEVGASRALELNDSLFRGRQLKVSPKRVNVPNMGKGKGKGKGKAGKGSWNSGYKGGYKGRPRRYSKGYHPYSSWW</sequence>
<name>A0A7S1I9S3_9EUGL</name>
<evidence type="ECO:0000256" key="1">
    <source>
        <dbReference type="ARBA" id="ARBA00022884"/>
    </source>
</evidence>
<dbReference type="PANTHER" id="PTHR23236:SF12">
    <property type="entry name" value="EUKARYOTIC INITIATION FACTOR 4B-RELATED"/>
    <property type="match status" value="1"/>
</dbReference>
<evidence type="ECO:0000313" key="5">
    <source>
        <dbReference type="EMBL" id="CAD9005753.1"/>
    </source>
</evidence>
<dbReference type="AlphaFoldDB" id="A0A7S1I9S3"/>
<dbReference type="CDD" id="cd12306">
    <property type="entry name" value="RRM_II_PABPs"/>
    <property type="match status" value="1"/>
</dbReference>
<feature type="domain" description="RRM" evidence="4">
    <location>
        <begin position="82"/>
        <end position="159"/>
    </location>
</feature>
<dbReference type="PROSITE" id="PS50102">
    <property type="entry name" value="RRM"/>
    <property type="match status" value="1"/>
</dbReference>
<proteinExistence type="predicted"/>
<dbReference type="SMART" id="SM00360">
    <property type="entry name" value="RRM"/>
    <property type="match status" value="1"/>
</dbReference>
<dbReference type="Pfam" id="PF00076">
    <property type="entry name" value="RRM_1"/>
    <property type="match status" value="1"/>
</dbReference>
<organism evidence="5">
    <name type="scientific">Eutreptiella gymnastica</name>
    <dbReference type="NCBI Taxonomy" id="73025"/>
    <lineage>
        <taxon>Eukaryota</taxon>
        <taxon>Discoba</taxon>
        <taxon>Euglenozoa</taxon>
        <taxon>Euglenida</taxon>
        <taxon>Spirocuta</taxon>
        <taxon>Euglenophyceae</taxon>
        <taxon>Eutreptiales</taxon>
        <taxon>Eutreptiaceae</taxon>
        <taxon>Eutreptiella</taxon>
    </lineage>
</organism>
<accession>A0A7S1I9S3</accession>
<dbReference type="Gene3D" id="3.30.70.330">
    <property type="match status" value="1"/>
</dbReference>
<dbReference type="InterPro" id="IPR035979">
    <property type="entry name" value="RBD_domain_sf"/>
</dbReference>
<feature type="region of interest" description="Disordered" evidence="3">
    <location>
        <begin position="32"/>
        <end position="52"/>
    </location>
</feature>
<dbReference type="PANTHER" id="PTHR23236">
    <property type="entry name" value="EUKARYOTIC TRANSLATION INITIATION FACTOR 4B/4H"/>
    <property type="match status" value="1"/>
</dbReference>
<reference evidence="5" key="1">
    <citation type="submission" date="2021-01" db="EMBL/GenBank/DDBJ databases">
        <authorList>
            <person name="Corre E."/>
            <person name="Pelletier E."/>
            <person name="Niang G."/>
            <person name="Scheremetjew M."/>
            <person name="Finn R."/>
            <person name="Kale V."/>
            <person name="Holt S."/>
            <person name="Cochrane G."/>
            <person name="Meng A."/>
            <person name="Brown T."/>
            <person name="Cohen L."/>
        </authorList>
    </citation>
    <scope>NUCLEOTIDE SEQUENCE</scope>
    <source>
        <strain evidence="5">NIES-381</strain>
    </source>
</reference>
<dbReference type="GO" id="GO:0008143">
    <property type="term" value="F:poly(A) binding"/>
    <property type="evidence" value="ECO:0007669"/>
    <property type="project" value="TreeGrafter"/>
</dbReference>
<evidence type="ECO:0000259" key="4">
    <source>
        <dbReference type="PROSITE" id="PS50102"/>
    </source>
</evidence>
<evidence type="ECO:0000256" key="2">
    <source>
        <dbReference type="PROSITE-ProRule" id="PRU00176"/>
    </source>
</evidence>
<dbReference type="SUPFAM" id="SSF54928">
    <property type="entry name" value="RNA-binding domain, RBD"/>
    <property type="match status" value="1"/>
</dbReference>
<evidence type="ECO:0000256" key="3">
    <source>
        <dbReference type="SAM" id="MobiDB-lite"/>
    </source>
</evidence>
<dbReference type="EMBL" id="HBGA01046056">
    <property type="protein sequence ID" value="CAD9005753.1"/>
    <property type="molecule type" value="Transcribed_RNA"/>
</dbReference>
<keyword evidence="1 2" id="KW-0694">RNA-binding</keyword>
<gene>
    <name evidence="5" type="ORF">EGYM00392_LOCUS16841</name>
</gene>
<dbReference type="InterPro" id="IPR012677">
    <property type="entry name" value="Nucleotide-bd_a/b_plait_sf"/>
</dbReference>